<proteinExistence type="inferred from homology"/>
<dbReference type="GO" id="GO:0046718">
    <property type="term" value="P:symbiont entry into host cell"/>
    <property type="evidence" value="ECO:0007669"/>
    <property type="project" value="UniProtKB-KW"/>
</dbReference>
<dbReference type="RefSeq" id="YP_009111377.1">
    <property type="nucleotide sequence ID" value="NC_025899.1"/>
</dbReference>
<accession>S5M639</accession>
<dbReference type="GO" id="GO:0019028">
    <property type="term" value="C:viral capsid"/>
    <property type="evidence" value="ECO:0007669"/>
    <property type="project" value="UniProtKB-UniRule"/>
</dbReference>
<sequence length="348" mass="37737">MGALLTILPEIFTAIDLGAIAGVGADAVITGEAAALLEAQVESIVLTEGVTEAEAVASLGLTGRHIVLNFPEALETAIGYSGLIQTASGVSSLITAGIKTFGFGNQIPDTNMALVEWRPELIDYNFPGVRWLARNVEYFDPRFWASELWRVFMESVAREGAAQIEAASTALAEQGRSVAADAIARSLENANWVISETGALARRGLDVTGALVRQAGQRAVQSTGSIITNAYTNLGDYYRGLTPLRPPQRRAMLRELEKSERQQTITGEVVYKAPAPGGANQRITPEWMLPLILGLYNHPTWGVPDAVTALKSSQEKEENVSKKRKRSCETTQPGAKTNCKRRRRSTRR</sequence>
<keyword evidence="20" id="KW-1185">Reference proteome</keyword>
<keyword evidence="9 17" id="KW-0946">Virion</keyword>
<evidence type="ECO:0000256" key="12">
    <source>
        <dbReference type="ARBA" id="ARBA00023125"/>
    </source>
</evidence>
<keyword evidence="12" id="KW-0238">DNA-binding</keyword>
<dbReference type="Pfam" id="PF00761">
    <property type="entry name" value="Polyoma_coat2"/>
    <property type="match status" value="2"/>
</dbReference>
<evidence type="ECO:0000256" key="9">
    <source>
        <dbReference type="ARBA" id="ARBA00022844"/>
    </source>
</evidence>
<comment type="subcellular location">
    <subcellularLocation>
        <location evidence="3">Host endoplasmic reticulum membrane</location>
    </subcellularLocation>
    <subcellularLocation>
        <location evidence="1">Host nucleus</location>
    </subcellularLocation>
    <subcellularLocation>
        <location evidence="2">Virion</location>
    </subcellularLocation>
</comment>
<dbReference type="EMBL" id="KC594077">
    <property type="protein sequence ID" value="AGR44740.1"/>
    <property type="molecule type" value="Genomic_DNA"/>
</dbReference>
<evidence type="ECO:0000313" key="20">
    <source>
        <dbReference type="Proteomes" id="UP000203199"/>
    </source>
</evidence>
<evidence type="ECO:0000256" key="13">
    <source>
        <dbReference type="ARBA" id="ARBA00023136"/>
    </source>
</evidence>
<keyword evidence="7" id="KW-1048">Host nucleus</keyword>
<dbReference type="GO" id="GO:0003677">
    <property type="term" value="F:DNA binding"/>
    <property type="evidence" value="ECO:0007669"/>
    <property type="project" value="UniProtKB-KW"/>
</dbReference>
<feature type="region of interest" description="Disordered" evidence="18">
    <location>
        <begin position="311"/>
        <end position="348"/>
    </location>
</feature>
<keyword evidence="11" id="KW-0426">Late protein</keyword>
<dbReference type="GO" id="GO:0043657">
    <property type="term" value="C:host cell"/>
    <property type="evidence" value="ECO:0007669"/>
    <property type="project" value="GOC"/>
</dbReference>
<evidence type="ECO:0000256" key="3">
    <source>
        <dbReference type="ARBA" id="ARBA00004625"/>
    </source>
</evidence>
<keyword evidence="16" id="KW-1160">Virus entry into host cell</keyword>
<evidence type="ECO:0000256" key="2">
    <source>
        <dbReference type="ARBA" id="ARBA00004328"/>
    </source>
</evidence>
<keyword evidence="5" id="KW-1163">Viral penetration into host nucleus</keyword>
<evidence type="ECO:0000313" key="19">
    <source>
        <dbReference type="EMBL" id="AGR44740.1"/>
    </source>
</evidence>
<protein>
    <recommendedName>
        <fullName evidence="17">Minor capsid protein</fullName>
    </recommendedName>
</protein>
<evidence type="ECO:0000256" key="5">
    <source>
        <dbReference type="ARBA" id="ARBA00022524"/>
    </source>
</evidence>
<name>S5M639_9POLY</name>
<keyword evidence="10" id="KW-1043">Host membrane</keyword>
<keyword evidence="6 17" id="KW-0167">Capsid protein</keyword>
<evidence type="ECO:0000256" key="8">
    <source>
        <dbReference type="ARBA" id="ARBA00022707"/>
    </source>
</evidence>
<keyword evidence="15" id="KW-0449">Lipoprotein</keyword>
<evidence type="ECO:0000256" key="1">
    <source>
        <dbReference type="ARBA" id="ARBA00004147"/>
    </source>
</evidence>
<dbReference type="GO" id="GO:0075732">
    <property type="term" value="P:viral penetration into host nucleus"/>
    <property type="evidence" value="ECO:0007669"/>
    <property type="project" value="UniProtKB-KW"/>
</dbReference>
<organism evidence="19 20">
    <name type="scientific">Zetapolyomavirus delphini</name>
    <dbReference type="NCBI Taxonomy" id="1891756"/>
    <lineage>
        <taxon>Viruses</taxon>
        <taxon>Monodnaviria</taxon>
        <taxon>Shotokuvirae</taxon>
        <taxon>Cossaviricota</taxon>
        <taxon>Papovaviricetes</taxon>
        <taxon>Sepolyvirales</taxon>
        <taxon>Polyomaviridae</taxon>
        <taxon>Zetapolyomavirus</taxon>
    </lineage>
</organism>
<evidence type="ECO:0000256" key="10">
    <source>
        <dbReference type="ARBA" id="ARBA00022870"/>
    </source>
</evidence>
<dbReference type="Proteomes" id="UP000203199">
    <property type="component" value="Segment"/>
</dbReference>
<evidence type="ECO:0000256" key="16">
    <source>
        <dbReference type="ARBA" id="ARBA00023296"/>
    </source>
</evidence>
<feature type="compositionally biased region" description="Basic residues" evidence="18">
    <location>
        <begin position="338"/>
        <end position="348"/>
    </location>
</feature>
<evidence type="ECO:0000256" key="15">
    <source>
        <dbReference type="ARBA" id="ARBA00023288"/>
    </source>
</evidence>
<evidence type="ECO:0000256" key="17">
    <source>
        <dbReference type="PIRNR" id="PIRNR003377"/>
    </source>
</evidence>
<dbReference type="GO" id="GO:0044167">
    <property type="term" value="C:host cell endoplasmic reticulum membrane"/>
    <property type="evidence" value="ECO:0007669"/>
    <property type="project" value="UniProtKB-SubCell"/>
</dbReference>
<keyword evidence="13" id="KW-0472">Membrane</keyword>
<dbReference type="GO" id="GO:0042025">
    <property type="term" value="C:host cell nucleus"/>
    <property type="evidence" value="ECO:0007669"/>
    <property type="project" value="UniProtKB-SubCell"/>
</dbReference>
<dbReference type="PIRSF" id="PIRSF003377">
    <property type="entry name" value="Polyoma_coat2"/>
    <property type="match status" value="1"/>
</dbReference>
<comment type="similarity">
    <text evidence="4 17">Belongs to the polyomaviruses capsid protein VP2 family.</text>
</comment>
<evidence type="ECO:0000256" key="14">
    <source>
        <dbReference type="ARBA" id="ARBA00023184"/>
    </source>
</evidence>
<dbReference type="InterPro" id="IPR001070">
    <property type="entry name" value="Polyoma_coat_VP2"/>
</dbReference>
<evidence type="ECO:0000256" key="18">
    <source>
        <dbReference type="SAM" id="MobiDB-lite"/>
    </source>
</evidence>
<evidence type="ECO:0000256" key="6">
    <source>
        <dbReference type="ARBA" id="ARBA00022561"/>
    </source>
</evidence>
<reference evidence="19 20" key="1">
    <citation type="journal article" date="2013" name="PLoS ONE">
        <title>Identification of a Novel Cetacean Polyomavirus from a Common Dolphin (Delphinus delphis) with Tracheobronchitis.</title>
        <authorList>
            <person name="Anthony S.J."/>
            <person name="St Leger J.A."/>
            <person name="Navarrete-Macias I."/>
            <person name="Nilson E."/>
            <person name="Sanchez-Leon M."/>
            <person name="Liang E."/>
            <person name="Seimon T."/>
            <person name="Jain K."/>
            <person name="Karesh W."/>
            <person name="Daszak P."/>
            <person name="Briese T."/>
            <person name="Lipkin W.I."/>
        </authorList>
    </citation>
    <scope>NUCLEOTIDE SEQUENCE [LARGE SCALE GENOMIC DNA]</scope>
    <source>
        <strain evidence="19">DPyV-1/Trachea/2010</strain>
    </source>
</reference>
<evidence type="ECO:0000256" key="7">
    <source>
        <dbReference type="ARBA" id="ARBA00022562"/>
    </source>
</evidence>
<dbReference type="GeneID" id="22521017"/>
<dbReference type="KEGG" id="vg:22521017"/>
<keyword evidence="8" id="KW-0519">Myristate</keyword>
<dbReference type="GO" id="GO:0005198">
    <property type="term" value="F:structural molecule activity"/>
    <property type="evidence" value="ECO:0007669"/>
    <property type="project" value="UniProtKB-UniRule"/>
</dbReference>
<dbReference type="OrthoDB" id="6378at10239"/>
<evidence type="ECO:0000256" key="11">
    <source>
        <dbReference type="ARBA" id="ARBA00022921"/>
    </source>
</evidence>
<evidence type="ECO:0000256" key="4">
    <source>
        <dbReference type="ARBA" id="ARBA00006444"/>
    </source>
</evidence>
<keyword evidence="14" id="KW-1038">Host endoplasmic reticulum</keyword>